<proteinExistence type="inferred from homology"/>
<dbReference type="PANTHER" id="PTHR28595">
    <property type="entry name" value="39S RIBOSOMAL PROTEIN L54, MITOCHONDRIAL"/>
    <property type="match status" value="1"/>
</dbReference>
<evidence type="ECO:0000256" key="3">
    <source>
        <dbReference type="ARBA" id="ARBA00022980"/>
    </source>
</evidence>
<dbReference type="GO" id="GO:0003735">
    <property type="term" value="F:structural constituent of ribosome"/>
    <property type="evidence" value="ECO:0007669"/>
    <property type="project" value="TreeGrafter"/>
</dbReference>
<reference evidence="9" key="1">
    <citation type="journal article" date="2018" name="Algal Res.">
        <title>Characterization of plant carbon substrate utilization by Auxenochlorella protothecoides.</title>
        <authorList>
            <person name="Vogler B.W."/>
            <person name="Starkenburg S.R."/>
            <person name="Sudasinghe N."/>
            <person name="Schambach J.Y."/>
            <person name="Rollin J.A."/>
            <person name="Pattathil S."/>
            <person name="Barry A.N."/>
        </authorList>
    </citation>
    <scope>NUCLEOTIDE SEQUENCE [LARGE SCALE GENOMIC DNA]</scope>
    <source>
        <strain evidence="9">UTEX 25</strain>
    </source>
</reference>
<sequence>MLARRALPVVTLCRLPRAFASLSTEVATGVNILKNGTDPALKSDEELPAWLWELAQPEKPLTELQRHEFTELQPEEQRRWVKLETRAGIKANNVLKSA</sequence>
<evidence type="ECO:0000313" key="9">
    <source>
        <dbReference type="Proteomes" id="UP000279271"/>
    </source>
</evidence>
<comment type="similarity">
    <text evidence="6">Belongs to the mitochondrion-specific ribosomal protein mL54 family.</text>
</comment>
<dbReference type="Pfam" id="PF08561">
    <property type="entry name" value="Ribosomal_L37"/>
    <property type="match status" value="1"/>
</dbReference>
<dbReference type="GO" id="GO:0005762">
    <property type="term" value="C:mitochondrial large ribosomal subunit"/>
    <property type="evidence" value="ECO:0007669"/>
    <property type="project" value="TreeGrafter"/>
</dbReference>
<dbReference type="AlphaFoldDB" id="A0A3M7KV49"/>
<keyword evidence="2" id="KW-0809">Transit peptide</keyword>
<organism evidence="8 9">
    <name type="scientific">Auxenochlorella protothecoides</name>
    <name type="common">Green microalga</name>
    <name type="synonym">Chlorella protothecoides</name>
    <dbReference type="NCBI Taxonomy" id="3075"/>
    <lineage>
        <taxon>Eukaryota</taxon>
        <taxon>Viridiplantae</taxon>
        <taxon>Chlorophyta</taxon>
        <taxon>core chlorophytes</taxon>
        <taxon>Trebouxiophyceae</taxon>
        <taxon>Chlorellales</taxon>
        <taxon>Chlorellaceae</taxon>
        <taxon>Auxenochlorella</taxon>
    </lineage>
</organism>
<keyword evidence="5" id="KW-0687">Ribonucleoprotein</keyword>
<evidence type="ECO:0000256" key="1">
    <source>
        <dbReference type="ARBA" id="ARBA00004173"/>
    </source>
</evidence>
<comment type="caution">
    <text evidence="8">The sequence shown here is derived from an EMBL/GenBank/DDBJ whole genome shotgun (WGS) entry which is preliminary data.</text>
</comment>
<accession>A0A3M7KV49</accession>
<name>A0A3M7KV49_AUXPR</name>
<evidence type="ECO:0000256" key="7">
    <source>
        <dbReference type="ARBA" id="ARBA00035179"/>
    </source>
</evidence>
<comment type="subcellular location">
    <subcellularLocation>
        <location evidence="1">Mitochondrion</location>
    </subcellularLocation>
</comment>
<evidence type="ECO:0000256" key="5">
    <source>
        <dbReference type="ARBA" id="ARBA00023274"/>
    </source>
</evidence>
<dbReference type="PANTHER" id="PTHR28595:SF1">
    <property type="entry name" value="LARGE RIBOSOMAL SUBUNIT PROTEIN ML54"/>
    <property type="match status" value="1"/>
</dbReference>
<evidence type="ECO:0000256" key="2">
    <source>
        <dbReference type="ARBA" id="ARBA00022946"/>
    </source>
</evidence>
<evidence type="ECO:0000256" key="4">
    <source>
        <dbReference type="ARBA" id="ARBA00023128"/>
    </source>
</evidence>
<protein>
    <recommendedName>
        <fullName evidence="7">Large ribosomal subunit protein mL54</fullName>
    </recommendedName>
</protein>
<dbReference type="Proteomes" id="UP000279271">
    <property type="component" value="Unassembled WGS sequence"/>
</dbReference>
<evidence type="ECO:0000313" key="8">
    <source>
        <dbReference type="EMBL" id="RMZ54431.1"/>
    </source>
</evidence>
<dbReference type="InterPro" id="IPR013870">
    <property type="entry name" value="Ribosomal_mL54"/>
</dbReference>
<gene>
    <name evidence="8" type="ORF">APUTEX25_002007</name>
</gene>
<keyword evidence="3" id="KW-0689">Ribosomal protein</keyword>
<keyword evidence="4" id="KW-0496">Mitochondrion</keyword>
<evidence type="ECO:0000256" key="6">
    <source>
        <dbReference type="ARBA" id="ARBA00033752"/>
    </source>
</evidence>
<dbReference type="EMBL" id="QOKY01000179">
    <property type="protein sequence ID" value="RMZ54431.1"/>
    <property type="molecule type" value="Genomic_DNA"/>
</dbReference>